<dbReference type="AlphaFoldDB" id="A0A0G1QEC7"/>
<comment type="subcellular location">
    <subcellularLocation>
        <location evidence="2">Membrane</location>
        <topology evidence="2">Multi-pass membrane protein</topology>
    </subcellularLocation>
</comment>
<evidence type="ECO:0000256" key="9">
    <source>
        <dbReference type="ARBA" id="ARBA00023049"/>
    </source>
</evidence>
<keyword evidence="8 11" id="KW-1133">Transmembrane helix</keyword>
<name>A0A0G1QEC7_9BACT</name>
<evidence type="ECO:0000313" key="14">
    <source>
        <dbReference type="Proteomes" id="UP000034487"/>
    </source>
</evidence>
<evidence type="ECO:0000256" key="11">
    <source>
        <dbReference type="SAM" id="Phobius"/>
    </source>
</evidence>
<dbReference type="GO" id="GO:0016020">
    <property type="term" value="C:membrane"/>
    <property type="evidence" value="ECO:0007669"/>
    <property type="project" value="UniProtKB-SubCell"/>
</dbReference>
<evidence type="ECO:0000256" key="1">
    <source>
        <dbReference type="ARBA" id="ARBA00001947"/>
    </source>
</evidence>
<dbReference type="InterPro" id="IPR036034">
    <property type="entry name" value="PDZ_sf"/>
</dbReference>
<keyword evidence="4 13" id="KW-0645">Protease</keyword>
<gene>
    <name evidence="13" type="ORF">UX60_C0034G0004</name>
</gene>
<keyword evidence="5 11" id="KW-0812">Transmembrane</keyword>
<feature type="transmembrane region" description="Helical" evidence="11">
    <location>
        <begin position="90"/>
        <end position="116"/>
    </location>
</feature>
<evidence type="ECO:0000256" key="5">
    <source>
        <dbReference type="ARBA" id="ARBA00022692"/>
    </source>
</evidence>
<comment type="cofactor">
    <cofactor evidence="1">
        <name>Zn(2+)</name>
        <dbReference type="ChEBI" id="CHEBI:29105"/>
    </cofactor>
</comment>
<dbReference type="InterPro" id="IPR001478">
    <property type="entry name" value="PDZ"/>
</dbReference>
<proteinExistence type="inferred from homology"/>
<dbReference type="InterPro" id="IPR004387">
    <property type="entry name" value="Pept_M50_Zn"/>
</dbReference>
<dbReference type="Proteomes" id="UP000034487">
    <property type="component" value="Unassembled WGS sequence"/>
</dbReference>
<dbReference type="PROSITE" id="PS50106">
    <property type="entry name" value="PDZ"/>
    <property type="match status" value="1"/>
</dbReference>
<protein>
    <submittedName>
        <fullName evidence="13">Membrane-associated zinc metalloprotease</fullName>
    </submittedName>
</protein>
<comment type="caution">
    <text evidence="13">The sequence shown here is derived from an EMBL/GenBank/DDBJ whole genome shotgun (WGS) entry which is preliminary data.</text>
</comment>
<evidence type="ECO:0000256" key="10">
    <source>
        <dbReference type="ARBA" id="ARBA00023136"/>
    </source>
</evidence>
<keyword evidence="9 13" id="KW-0482">Metalloprotease</keyword>
<accession>A0A0G1QEC7</accession>
<evidence type="ECO:0000256" key="4">
    <source>
        <dbReference type="ARBA" id="ARBA00022670"/>
    </source>
</evidence>
<keyword evidence="6" id="KW-0378">Hydrolase</keyword>
<dbReference type="CDD" id="cd06163">
    <property type="entry name" value="S2P-M50_PDZ_RseP-like"/>
    <property type="match status" value="1"/>
</dbReference>
<dbReference type="Pfam" id="PF17820">
    <property type="entry name" value="PDZ_6"/>
    <property type="match status" value="1"/>
</dbReference>
<evidence type="ECO:0000256" key="3">
    <source>
        <dbReference type="ARBA" id="ARBA00007931"/>
    </source>
</evidence>
<feature type="transmembrane region" description="Helical" evidence="11">
    <location>
        <begin position="330"/>
        <end position="350"/>
    </location>
</feature>
<sequence length="364" mass="39207">MLVTLLIFLAVLGVMVFVHELGHFLIAKKSGVKVEEFAFGFRPRLWSKTIGETTYAINLIPLGGYVKMFGESDGKTGPRSYKSKSPSSKVAILVAGAAMNLLMAWVILTILFITGFQPFTPNASRNPFLTERPTTIIAKIVQGSPAELGGFSLDDKILAVNGQSLENGTGFVEKIRALNGQSATITIKRGEQTLDLAVTPRVNPPSGQGAIGVAIASSGQVRTLWYKAPVAAFYETGRVIGISTVGFVKFVKNFVVKQEVSEDVTGIVGVGALTGVTRRMGFDYLAQLVALISIGLGVVNLMPILPLDGGHLAVIAYEKVTRRSLTERQFSIFATAGLAFILLMFLVVTLKDFVRFDVIGRLFS</sequence>
<dbReference type="PANTHER" id="PTHR42837">
    <property type="entry name" value="REGULATOR OF SIGMA-E PROTEASE RSEP"/>
    <property type="match status" value="1"/>
</dbReference>
<keyword evidence="7" id="KW-0862">Zinc</keyword>
<evidence type="ECO:0000256" key="8">
    <source>
        <dbReference type="ARBA" id="ARBA00022989"/>
    </source>
</evidence>
<dbReference type="Pfam" id="PF02163">
    <property type="entry name" value="Peptidase_M50"/>
    <property type="match status" value="1"/>
</dbReference>
<evidence type="ECO:0000256" key="6">
    <source>
        <dbReference type="ARBA" id="ARBA00022801"/>
    </source>
</evidence>
<dbReference type="InterPro" id="IPR041489">
    <property type="entry name" value="PDZ_6"/>
</dbReference>
<organism evidence="13 14">
    <name type="scientific">Berkelbacteria bacterium GW2011_GWA2_46_7</name>
    <dbReference type="NCBI Taxonomy" id="1618335"/>
    <lineage>
        <taxon>Bacteria</taxon>
        <taxon>Candidatus Berkelbacteria</taxon>
    </lineage>
</organism>
<feature type="domain" description="PDZ" evidence="12">
    <location>
        <begin position="136"/>
        <end position="202"/>
    </location>
</feature>
<dbReference type="PANTHER" id="PTHR42837:SF2">
    <property type="entry name" value="MEMBRANE METALLOPROTEASE ARASP2, CHLOROPLASTIC-RELATED"/>
    <property type="match status" value="1"/>
</dbReference>
<keyword evidence="10 11" id="KW-0472">Membrane</keyword>
<evidence type="ECO:0000256" key="2">
    <source>
        <dbReference type="ARBA" id="ARBA00004141"/>
    </source>
</evidence>
<feature type="transmembrane region" description="Helical" evidence="11">
    <location>
        <begin position="284"/>
        <end position="305"/>
    </location>
</feature>
<comment type="similarity">
    <text evidence="3">Belongs to the peptidase M50B family.</text>
</comment>
<dbReference type="EMBL" id="LCMV01000034">
    <property type="protein sequence ID" value="KKU43152.1"/>
    <property type="molecule type" value="Genomic_DNA"/>
</dbReference>
<dbReference type="GO" id="GO:0006508">
    <property type="term" value="P:proteolysis"/>
    <property type="evidence" value="ECO:0007669"/>
    <property type="project" value="UniProtKB-KW"/>
</dbReference>
<evidence type="ECO:0000256" key="7">
    <source>
        <dbReference type="ARBA" id="ARBA00022833"/>
    </source>
</evidence>
<evidence type="ECO:0000313" key="13">
    <source>
        <dbReference type="EMBL" id="KKU43152.1"/>
    </source>
</evidence>
<evidence type="ECO:0000259" key="12">
    <source>
        <dbReference type="PROSITE" id="PS50106"/>
    </source>
</evidence>
<dbReference type="GO" id="GO:0004222">
    <property type="term" value="F:metalloendopeptidase activity"/>
    <property type="evidence" value="ECO:0007669"/>
    <property type="project" value="InterPro"/>
</dbReference>
<dbReference type="SMART" id="SM00228">
    <property type="entry name" value="PDZ"/>
    <property type="match status" value="1"/>
</dbReference>
<reference evidence="13 14" key="1">
    <citation type="journal article" date="2015" name="Nature">
        <title>rRNA introns, odd ribosomes, and small enigmatic genomes across a large radiation of phyla.</title>
        <authorList>
            <person name="Brown C.T."/>
            <person name="Hug L.A."/>
            <person name="Thomas B.C."/>
            <person name="Sharon I."/>
            <person name="Castelle C.J."/>
            <person name="Singh A."/>
            <person name="Wilkins M.J."/>
            <person name="Williams K.H."/>
            <person name="Banfield J.F."/>
        </authorList>
    </citation>
    <scope>NUCLEOTIDE SEQUENCE [LARGE SCALE GENOMIC DNA]</scope>
</reference>
<dbReference type="SUPFAM" id="SSF50156">
    <property type="entry name" value="PDZ domain-like"/>
    <property type="match status" value="1"/>
</dbReference>
<dbReference type="InterPro" id="IPR008915">
    <property type="entry name" value="Peptidase_M50"/>
</dbReference>
<dbReference type="Gene3D" id="2.30.42.10">
    <property type="match status" value="1"/>
</dbReference>